<gene>
    <name evidence="3" type="ORF">PISL3812_07059</name>
</gene>
<organism evidence="3 4">
    <name type="scientific">Talaromyces islandicus</name>
    <name type="common">Penicillium islandicum</name>
    <dbReference type="NCBI Taxonomy" id="28573"/>
    <lineage>
        <taxon>Eukaryota</taxon>
        <taxon>Fungi</taxon>
        <taxon>Dikarya</taxon>
        <taxon>Ascomycota</taxon>
        <taxon>Pezizomycotina</taxon>
        <taxon>Eurotiomycetes</taxon>
        <taxon>Eurotiomycetidae</taxon>
        <taxon>Eurotiales</taxon>
        <taxon>Trichocomaceae</taxon>
        <taxon>Talaromyces</taxon>
        <taxon>Talaromyces sect. Islandici</taxon>
    </lineage>
</organism>
<dbReference type="GO" id="GO:0003959">
    <property type="term" value="F:NADPH dehydrogenase activity"/>
    <property type="evidence" value="ECO:0007669"/>
    <property type="project" value="TreeGrafter"/>
</dbReference>
<dbReference type="OMA" id="GKGPVGY"/>
<evidence type="ECO:0000256" key="1">
    <source>
        <dbReference type="ARBA" id="ARBA00022857"/>
    </source>
</evidence>
<accession>A0A0U1M348</accession>
<evidence type="ECO:0000313" key="3">
    <source>
        <dbReference type="EMBL" id="CRG90018.1"/>
    </source>
</evidence>
<keyword evidence="1" id="KW-0521">NADP</keyword>
<reference evidence="3 4" key="1">
    <citation type="submission" date="2015-04" db="EMBL/GenBank/DDBJ databases">
        <authorList>
            <person name="Syromyatnikov M.Y."/>
            <person name="Popov V.N."/>
        </authorList>
    </citation>
    <scope>NUCLEOTIDE SEQUENCE [LARGE SCALE GENOMIC DNA]</scope>
    <source>
        <strain evidence="3">WF-38-12</strain>
    </source>
</reference>
<dbReference type="InterPro" id="IPR013785">
    <property type="entry name" value="Aldolase_TIM"/>
</dbReference>
<proteinExistence type="predicted"/>
<dbReference type="AlphaFoldDB" id="A0A0U1M348"/>
<dbReference type="FunFam" id="3.20.20.70:FF:000138">
    <property type="entry name" value="NADPH dehydrogenase 1"/>
    <property type="match status" value="1"/>
</dbReference>
<dbReference type="PANTHER" id="PTHR22893">
    <property type="entry name" value="NADH OXIDOREDUCTASE-RELATED"/>
    <property type="match status" value="1"/>
</dbReference>
<dbReference type="PANTHER" id="PTHR22893:SF91">
    <property type="entry name" value="NADPH DEHYDROGENASE 2-RELATED"/>
    <property type="match status" value="1"/>
</dbReference>
<dbReference type="OrthoDB" id="276546at2759"/>
<dbReference type="Gene3D" id="3.20.20.70">
    <property type="entry name" value="Aldolase class I"/>
    <property type="match status" value="1"/>
</dbReference>
<feature type="domain" description="NADH:flavin oxidoreductase/NADH oxidase N-terminal" evidence="2">
    <location>
        <begin position="3"/>
        <end position="339"/>
    </location>
</feature>
<dbReference type="InterPro" id="IPR045247">
    <property type="entry name" value="Oye-like"/>
</dbReference>
<dbReference type="GO" id="GO:0010181">
    <property type="term" value="F:FMN binding"/>
    <property type="evidence" value="ECO:0007669"/>
    <property type="project" value="InterPro"/>
</dbReference>
<sequence length="378" mass="42034">MALFKPLKVGRVELAHRIAMAPLTRFRADDNHVPILPMVADYYTQRAAVPGTLLVTEATLVSAQAGTYASIPGIYTREQIDAWRQITDSVHARGSYIYLQIWALGRTANLELVRKESGREDAQLVSSSDVPLGQNPAPRPLTEAEIQQYIQDFATASRNAVELAGFDGVEIHGANGYLIDQFTKEVANKRTDRWGGSIENRSRFALEITKAVVDAIGADRTGIRLSPFGTFQEMEVDDPRPQYTYLAQQLAGFKLAYVHLVEPRSQGFDIVDTPDSLDFFLDAYNKASPVLLAGGYSAENTAEAIEKRYKNGQDNIVVAFGRWFISNPDLPFKLQQGIQFTPYVRDTFYLPRAEKGLTDYPFSEEFVAQNPAAVKAKA</sequence>
<dbReference type="STRING" id="28573.A0A0U1M348"/>
<keyword evidence="4" id="KW-1185">Reference proteome</keyword>
<dbReference type="CDD" id="cd02933">
    <property type="entry name" value="OYE_like_FMN"/>
    <property type="match status" value="1"/>
</dbReference>
<dbReference type="EMBL" id="CVMT01000007">
    <property type="protein sequence ID" value="CRG90018.1"/>
    <property type="molecule type" value="Genomic_DNA"/>
</dbReference>
<protein>
    <recommendedName>
        <fullName evidence="2">NADH:flavin oxidoreductase/NADH oxidase N-terminal domain-containing protein</fullName>
    </recommendedName>
</protein>
<dbReference type="Pfam" id="PF00724">
    <property type="entry name" value="Oxidored_FMN"/>
    <property type="match status" value="1"/>
</dbReference>
<dbReference type="SUPFAM" id="SSF51395">
    <property type="entry name" value="FMN-linked oxidoreductases"/>
    <property type="match status" value="1"/>
</dbReference>
<evidence type="ECO:0000313" key="4">
    <source>
        <dbReference type="Proteomes" id="UP000054383"/>
    </source>
</evidence>
<evidence type="ECO:0000259" key="2">
    <source>
        <dbReference type="Pfam" id="PF00724"/>
    </source>
</evidence>
<dbReference type="InterPro" id="IPR001155">
    <property type="entry name" value="OxRdtase_FMN_N"/>
</dbReference>
<name>A0A0U1M348_TALIS</name>
<dbReference type="Proteomes" id="UP000054383">
    <property type="component" value="Unassembled WGS sequence"/>
</dbReference>